<sequence length="388" mass="43360">MTFKAYKSFNYWLPRISVMDRYIAMELIPPFIFGVGSFSSLGVAIGTGFDLVRQVAESGLGLGILFKVLLLRIPQFVAYALPMSTLLGTLMTYSRLSGDSELIALRSVGVSIYRIVVPAVLLSFLVTGTTFLFNEFVVPAANYEATATLDRALIQEQVALKGENIIYPEYGEKKLLNGTKKKYLKRLFYAAEFDGRQMNKLTILDWSKEGLNLIVTSESGQWNIKKNIWDLFNGTSYSIAPDSSYSKIARFERLEAELSRAPLDLVEKERNSDEMNLLQAIDYLKVIESSRDEKKILKIRVRIHEKIAFPFICVVFGLIGSTLGNRPQRTGKATSFGISLLVVVTYYALFIVCRVIGQVGIVPPLLAAWLPNVFGLVAGGWLLFRAAK</sequence>
<evidence type="ECO:0000313" key="8">
    <source>
        <dbReference type="Proteomes" id="UP000238762"/>
    </source>
</evidence>
<dbReference type="RefSeq" id="WP_106287810.1">
    <property type="nucleotide sequence ID" value="NZ_CAWNTC010000231.1"/>
</dbReference>
<feature type="transmembrane region" description="Helical" evidence="6">
    <location>
        <begin position="336"/>
        <end position="357"/>
    </location>
</feature>
<comment type="subcellular location">
    <subcellularLocation>
        <location evidence="1">Cell membrane</location>
        <topology evidence="1">Multi-pass membrane protein</topology>
    </subcellularLocation>
</comment>
<evidence type="ECO:0000256" key="4">
    <source>
        <dbReference type="ARBA" id="ARBA00022989"/>
    </source>
</evidence>
<keyword evidence="3 6" id="KW-0812">Transmembrane</keyword>
<dbReference type="AlphaFoldDB" id="A0A2T1C6J8"/>
<name>A0A2T1C6J8_9CYAN</name>
<comment type="caution">
    <text evidence="7">The sequence shown here is derived from an EMBL/GenBank/DDBJ whole genome shotgun (WGS) entry which is preliminary data.</text>
</comment>
<keyword evidence="8" id="KW-1185">Reference proteome</keyword>
<dbReference type="GO" id="GO:0015920">
    <property type="term" value="P:lipopolysaccharide transport"/>
    <property type="evidence" value="ECO:0007669"/>
    <property type="project" value="TreeGrafter"/>
</dbReference>
<dbReference type="GO" id="GO:0043190">
    <property type="term" value="C:ATP-binding cassette (ABC) transporter complex"/>
    <property type="evidence" value="ECO:0007669"/>
    <property type="project" value="TreeGrafter"/>
</dbReference>
<feature type="transmembrane region" description="Helical" evidence="6">
    <location>
        <begin position="69"/>
        <end position="91"/>
    </location>
</feature>
<gene>
    <name evidence="7" type="ORF">C7B64_06345</name>
</gene>
<dbReference type="Proteomes" id="UP000238762">
    <property type="component" value="Unassembled WGS sequence"/>
</dbReference>
<evidence type="ECO:0000256" key="3">
    <source>
        <dbReference type="ARBA" id="ARBA00022692"/>
    </source>
</evidence>
<dbReference type="OrthoDB" id="9780716at2"/>
<feature type="transmembrane region" description="Helical" evidence="6">
    <location>
        <begin position="307"/>
        <end position="324"/>
    </location>
</feature>
<evidence type="ECO:0000256" key="5">
    <source>
        <dbReference type="ARBA" id="ARBA00023136"/>
    </source>
</evidence>
<dbReference type="Pfam" id="PF03739">
    <property type="entry name" value="LptF_LptG"/>
    <property type="match status" value="1"/>
</dbReference>
<feature type="transmembrane region" description="Helical" evidence="6">
    <location>
        <begin position="27"/>
        <end position="49"/>
    </location>
</feature>
<dbReference type="EMBL" id="PVWJ01000022">
    <property type="protein sequence ID" value="PSB03902.1"/>
    <property type="molecule type" value="Genomic_DNA"/>
</dbReference>
<keyword evidence="2" id="KW-1003">Cell membrane</keyword>
<dbReference type="PANTHER" id="PTHR33529:SF6">
    <property type="entry name" value="YJGP_YJGQ FAMILY PERMEASE"/>
    <property type="match status" value="1"/>
</dbReference>
<reference evidence="7 8" key="2">
    <citation type="submission" date="2018-03" db="EMBL/GenBank/DDBJ databases">
        <title>The ancient ancestry and fast evolution of plastids.</title>
        <authorList>
            <person name="Moore K.R."/>
            <person name="Magnabosco C."/>
            <person name="Momper L."/>
            <person name="Gold D.A."/>
            <person name="Bosak T."/>
            <person name="Fournier G.P."/>
        </authorList>
    </citation>
    <scope>NUCLEOTIDE SEQUENCE [LARGE SCALE GENOMIC DNA]</scope>
    <source>
        <strain evidence="7 8">CCAP 1448/3</strain>
    </source>
</reference>
<evidence type="ECO:0000256" key="2">
    <source>
        <dbReference type="ARBA" id="ARBA00022475"/>
    </source>
</evidence>
<keyword evidence="5 6" id="KW-0472">Membrane</keyword>
<feature type="transmembrane region" description="Helical" evidence="6">
    <location>
        <begin position="363"/>
        <end position="384"/>
    </location>
</feature>
<evidence type="ECO:0000313" key="7">
    <source>
        <dbReference type="EMBL" id="PSB03902.1"/>
    </source>
</evidence>
<organism evidence="7 8">
    <name type="scientific">Merismopedia glauca CCAP 1448/3</name>
    <dbReference type="NCBI Taxonomy" id="1296344"/>
    <lineage>
        <taxon>Bacteria</taxon>
        <taxon>Bacillati</taxon>
        <taxon>Cyanobacteriota</taxon>
        <taxon>Cyanophyceae</taxon>
        <taxon>Synechococcales</taxon>
        <taxon>Merismopediaceae</taxon>
        <taxon>Merismopedia</taxon>
    </lineage>
</organism>
<dbReference type="PANTHER" id="PTHR33529">
    <property type="entry name" value="SLR0882 PROTEIN-RELATED"/>
    <property type="match status" value="1"/>
</dbReference>
<dbReference type="InterPro" id="IPR005495">
    <property type="entry name" value="LptG/LptF_permease"/>
</dbReference>
<proteinExistence type="predicted"/>
<evidence type="ECO:0000256" key="1">
    <source>
        <dbReference type="ARBA" id="ARBA00004651"/>
    </source>
</evidence>
<keyword evidence="4 6" id="KW-1133">Transmembrane helix</keyword>
<reference evidence="7 8" key="1">
    <citation type="submission" date="2018-02" db="EMBL/GenBank/DDBJ databases">
        <authorList>
            <person name="Cohen D.B."/>
            <person name="Kent A.D."/>
        </authorList>
    </citation>
    <scope>NUCLEOTIDE SEQUENCE [LARGE SCALE GENOMIC DNA]</scope>
    <source>
        <strain evidence="7 8">CCAP 1448/3</strain>
    </source>
</reference>
<accession>A0A2T1C6J8</accession>
<feature type="transmembrane region" description="Helical" evidence="6">
    <location>
        <begin position="112"/>
        <end position="133"/>
    </location>
</feature>
<protein>
    <submittedName>
        <fullName evidence="7">Permease</fullName>
    </submittedName>
</protein>
<evidence type="ECO:0000256" key="6">
    <source>
        <dbReference type="SAM" id="Phobius"/>
    </source>
</evidence>